<dbReference type="AlphaFoldDB" id="A0A3M6UG67"/>
<protein>
    <submittedName>
        <fullName evidence="1">Uncharacterized protein</fullName>
    </submittedName>
</protein>
<reference evidence="1 2" key="1">
    <citation type="journal article" date="2018" name="Sci. Rep.">
        <title>Comparative analysis of the Pocillopora damicornis genome highlights role of immune system in coral evolution.</title>
        <authorList>
            <person name="Cunning R."/>
            <person name="Bay R.A."/>
            <person name="Gillette P."/>
            <person name="Baker A.C."/>
            <person name="Traylor-Knowles N."/>
        </authorList>
    </citation>
    <scope>NUCLEOTIDE SEQUENCE [LARGE SCALE GENOMIC DNA]</scope>
    <source>
        <strain evidence="1">RSMAS</strain>
        <tissue evidence="1">Whole animal</tissue>
    </source>
</reference>
<dbReference type="Proteomes" id="UP000275408">
    <property type="component" value="Unassembled WGS sequence"/>
</dbReference>
<evidence type="ECO:0000313" key="1">
    <source>
        <dbReference type="EMBL" id="RMX52569.1"/>
    </source>
</evidence>
<sequence length="199" mass="22648">MFVAPHVSSARCTIYVAFRSPLMKAVDRSSSIKLCLMHHICSHSLAADNHYLQCFVTLYLLENKTSNLTAASVVNGRNLVKPLRNKSKESVVLTEGETLGELLRDLPPDCSQLQYSVQSSDGNKLKVKLIHITNPRPEKPVTAVDTSEQNFDSQYCLRHKEEDYVYISKTNQWIKKIENKHYYVNRKCIIGRNPNLPAK</sequence>
<name>A0A3M6UG67_POCDA</name>
<comment type="caution">
    <text evidence="1">The sequence shown here is derived from an EMBL/GenBank/DDBJ whole genome shotgun (WGS) entry which is preliminary data.</text>
</comment>
<evidence type="ECO:0000313" key="2">
    <source>
        <dbReference type="Proteomes" id="UP000275408"/>
    </source>
</evidence>
<accession>A0A3M6UG67</accession>
<organism evidence="1 2">
    <name type="scientific">Pocillopora damicornis</name>
    <name type="common">Cauliflower coral</name>
    <name type="synonym">Millepora damicornis</name>
    <dbReference type="NCBI Taxonomy" id="46731"/>
    <lineage>
        <taxon>Eukaryota</taxon>
        <taxon>Metazoa</taxon>
        <taxon>Cnidaria</taxon>
        <taxon>Anthozoa</taxon>
        <taxon>Hexacorallia</taxon>
        <taxon>Scleractinia</taxon>
        <taxon>Astrocoeniina</taxon>
        <taxon>Pocilloporidae</taxon>
        <taxon>Pocillopora</taxon>
    </lineage>
</organism>
<gene>
    <name evidence="1" type="ORF">pdam_00024933</name>
</gene>
<dbReference type="EMBL" id="RCHS01001609">
    <property type="protein sequence ID" value="RMX52569.1"/>
    <property type="molecule type" value="Genomic_DNA"/>
</dbReference>
<keyword evidence="2" id="KW-1185">Reference proteome</keyword>
<proteinExistence type="predicted"/>